<protein>
    <submittedName>
        <fullName evidence="1">Uncharacterized protein</fullName>
    </submittedName>
</protein>
<dbReference type="AlphaFoldDB" id="A0AAX6G9W4"/>
<dbReference type="EMBL" id="JANAVB010021600">
    <property type="protein sequence ID" value="KAJ6825526.1"/>
    <property type="molecule type" value="Genomic_DNA"/>
</dbReference>
<name>A0AAX6G9W4_IRIPA</name>
<sequence length="30" mass="3555">MLEDDVPSLWARARSQDRVVPPDRFRISEL</sequence>
<keyword evidence="2" id="KW-1185">Reference proteome</keyword>
<reference evidence="1" key="1">
    <citation type="journal article" date="2023" name="GigaByte">
        <title>Genome assembly of the bearded iris, Iris pallida Lam.</title>
        <authorList>
            <person name="Bruccoleri R.E."/>
            <person name="Oakeley E.J."/>
            <person name="Faust A.M.E."/>
            <person name="Altorfer M."/>
            <person name="Dessus-Babus S."/>
            <person name="Burckhardt D."/>
            <person name="Oertli M."/>
            <person name="Naumann U."/>
            <person name="Petersen F."/>
            <person name="Wong J."/>
        </authorList>
    </citation>
    <scope>NUCLEOTIDE SEQUENCE</scope>
    <source>
        <strain evidence="1">GSM-AAB239-AS_SAM_17_03QT</strain>
    </source>
</reference>
<reference evidence="1" key="2">
    <citation type="submission" date="2023-04" db="EMBL/GenBank/DDBJ databases">
        <authorList>
            <person name="Bruccoleri R.E."/>
            <person name="Oakeley E.J."/>
            <person name="Faust A.-M."/>
            <person name="Dessus-Babus S."/>
            <person name="Altorfer M."/>
            <person name="Burckhardt D."/>
            <person name="Oertli M."/>
            <person name="Naumann U."/>
            <person name="Petersen F."/>
            <person name="Wong J."/>
        </authorList>
    </citation>
    <scope>NUCLEOTIDE SEQUENCE</scope>
    <source>
        <strain evidence="1">GSM-AAB239-AS_SAM_17_03QT</strain>
        <tissue evidence="1">Leaf</tissue>
    </source>
</reference>
<accession>A0AAX6G9W4</accession>
<proteinExistence type="predicted"/>
<evidence type="ECO:0000313" key="2">
    <source>
        <dbReference type="Proteomes" id="UP001140949"/>
    </source>
</evidence>
<dbReference type="Proteomes" id="UP001140949">
    <property type="component" value="Unassembled WGS sequence"/>
</dbReference>
<gene>
    <name evidence="1" type="ORF">M6B38_376585</name>
</gene>
<organism evidence="1 2">
    <name type="scientific">Iris pallida</name>
    <name type="common">Sweet iris</name>
    <dbReference type="NCBI Taxonomy" id="29817"/>
    <lineage>
        <taxon>Eukaryota</taxon>
        <taxon>Viridiplantae</taxon>
        <taxon>Streptophyta</taxon>
        <taxon>Embryophyta</taxon>
        <taxon>Tracheophyta</taxon>
        <taxon>Spermatophyta</taxon>
        <taxon>Magnoliopsida</taxon>
        <taxon>Liliopsida</taxon>
        <taxon>Asparagales</taxon>
        <taxon>Iridaceae</taxon>
        <taxon>Iridoideae</taxon>
        <taxon>Irideae</taxon>
        <taxon>Iris</taxon>
    </lineage>
</organism>
<comment type="caution">
    <text evidence="1">The sequence shown here is derived from an EMBL/GenBank/DDBJ whole genome shotgun (WGS) entry which is preliminary data.</text>
</comment>
<evidence type="ECO:0000313" key="1">
    <source>
        <dbReference type="EMBL" id="KAJ6825526.1"/>
    </source>
</evidence>